<dbReference type="AlphaFoldDB" id="A0A7D4B0C5"/>
<reference evidence="2 3" key="1">
    <citation type="submission" date="2020-01" db="EMBL/GenBank/DDBJ databases">
        <authorList>
            <person name="Gulvik C.A."/>
            <person name="Batra D.G."/>
        </authorList>
    </citation>
    <scope>NUCLEOTIDE SEQUENCE [LARGE SCALE GENOMIC DNA]</scope>
    <source>
        <strain evidence="2 3">W9323</strain>
    </source>
</reference>
<proteinExistence type="predicted"/>
<protein>
    <submittedName>
        <fullName evidence="2">Uncharacterized protein</fullName>
    </submittedName>
</protein>
<keyword evidence="3" id="KW-1185">Reference proteome</keyword>
<gene>
    <name evidence="2" type="ORF">GXN76_00250</name>
</gene>
<evidence type="ECO:0000313" key="3">
    <source>
        <dbReference type="Proteomes" id="UP000503088"/>
    </source>
</evidence>
<feature type="transmembrane region" description="Helical" evidence="1">
    <location>
        <begin position="218"/>
        <end position="236"/>
    </location>
</feature>
<feature type="transmembrane region" description="Helical" evidence="1">
    <location>
        <begin position="21"/>
        <end position="37"/>
    </location>
</feature>
<dbReference type="Proteomes" id="UP000503088">
    <property type="component" value="Chromosome"/>
</dbReference>
<name>A0A7D4B0C5_9BACL</name>
<evidence type="ECO:0000256" key="1">
    <source>
        <dbReference type="SAM" id="Phobius"/>
    </source>
</evidence>
<organism evidence="2 3">
    <name type="scientific">Kroppenstedtia pulmonis</name>
    <dbReference type="NCBI Taxonomy" id="1380685"/>
    <lineage>
        <taxon>Bacteria</taxon>
        <taxon>Bacillati</taxon>
        <taxon>Bacillota</taxon>
        <taxon>Bacilli</taxon>
        <taxon>Bacillales</taxon>
        <taxon>Thermoactinomycetaceae</taxon>
        <taxon>Kroppenstedtia</taxon>
    </lineage>
</organism>
<dbReference type="RefSeq" id="WP_173219024.1">
    <property type="nucleotide sequence ID" value="NZ_CP048104.1"/>
</dbReference>
<feature type="transmembrane region" description="Helical" evidence="1">
    <location>
        <begin position="187"/>
        <end position="212"/>
    </location>
</feature>
<sequence>MNRYLAFFSLFIKHILAQKTNFFWVLLFPLGLMIWNFNDWIHSRPGEDVYVQTMVLFWSLIIVMTATNGYATSLIMMRENGFLKFFRFVAGSKYTVVVGHLLSQISALLVNITLFTLFTSFIFGFPIYLWMLAVLIVIVTFTPVCLLFSWLAILPYRQETITPIISVVVILLVYSTQYLSSVSVKSFLMFVHPVQFVIQIANAILSVFGLPYESYGNPLYLVAAVIVYVFFGLMALKHMKVYSITSRN</sequence>
<evidence type="ECO:0000313" key="2">
    <source>
        <dbReference type="EMBL" id="QKG83046.1"/>
    </source>
</evidence>
<accession>A0A7D4B0C5</accession>
<keyword evidence="1" id="KW-1133">Transmembrane helix</keyword>
<dbReference type="EMBL" id="CP048104">
    <property type="protein sequence ID" value="QKG83046.1"/>
    <property type="molecule type" value="Genomic_DNA"/>
</dbReference>
<keyword evidence="1" id="KW-0812">Transmembrane</keyword>
<dbReference type="KEGG" id="kpul:GXN76_00250"/>
<keyword evidence="1" id="KW-0472">Membrane</keyword>
<feature type="transmembrane region" description="Helical" evidence="1">
    <location>
        <begin position="49"/>
        <end position="70"/>
    </location>
</feature>
<feature type="transmembrane region" description="Helical" evidence="1">
    <location>
        <begin position="132"/>
        <end position="154"/>
    </location>
</feature>
<feature type="transmembrane region" description="Helical" evidence="1">
    <location>
        <begin position="160"/>
        <end position="180"/>
    </location>
</feature>